<proteinExistence type="predicted"/>
<name>A0A271K6L8_9HYPH</name>
<protein>
    <submittedName>
        <fullName evidence="1">Uncharacterized protein</fullName>
    </submittedName>
</protein>
<reference evidence="1 2" key="1">
    <citation type="submission" date="2017-08" db="EMBL/GenBank/DDBJ databases">
        <title>Mesorhizobium wenxinae sp. nov., a novel rhizobial species isolated from root nodules of chickpea (Cicer arietinum L.).</title>
        <authorList>
            <person name="Zhang J."/>
        </authorList>
    </citation>
    <scope>NUCLEOTIDE SEQUENCE [LARGE SCALE GENOMIC DNA]</scope>
    <source>
        <strain evidence="2">WYCCWR 10019</strain>
    </source>
</reference>
<dbReference type="EMBL" id="NPKH01000041">
    <property type="protein sequence ID" value="PAP91403.1"/>
    <property type="molecule type" value="Genomic_DNA"/>
</dbReference>
<evidence type="ECO:0000313" key="1">
    <source>
        <dbReference type="EMBL" id="PAP91403.1"/>
    </source>
</evidence>
<keyword evidence="2" id="KW-1185">Reference proteome</keyword>
<dbReference type="AlphaFoldDB" id="A0A271K6L8"/>
<organism evidence="1 2">
    <name type="scientific">Mesorhizobium wenxiniae</name>
    <dbReference type="NCBI Taxonomy" id="2014805"/>
    <lineage>
        <taxon>Bacteria</taxon>
        <taxon>Pseudomonadati</taxon>
        <taxon>Pseudomonadota</taxon>
        <taxon>Alphaproteobacteria</taxon>
        <taxon>Hyphomicrobiales</taxon>
        <taxon>Phyllobacteriaceae</taxon>
        <taxon>Mesorhizobium</taxon>
    </lineage>
</organism>
<gene>
    <name evidence="1" type="ORF">CIT31_32530</name>
</gene>
<accession>A0A271K6L8</accession>
<dbReference type="Proteomes" id="UP000215931">
    <property type="component" value="Unassembled WGS sequence"/>
</dbReference>
<sequence>MLRDMPNVPFTGLPISWFAVPPKYGSSLPTRYFGWIGEPGLPASAPPELAAILSRAEQEKRTTDQVRDIQRAVNRSTPNRWNDLGILWADVPERHPVAADPTLLELRSAPFAAECCMTRSAVLQGRPCNRFQAVDRILGRLWRNGECVNLLDAIDAGISRADALWVLTKLMYYRTDLRDQYTAWRKQVRSSRTLTVA</sequence>
<comment type="caution">
    <text evidence="1">The sequence shown here is derived from an EMBL/GenBank/DDBJ whole genome shotgun (WGS) entry which is preliminary data.</text>
</comment>
<evidence type="ECO:0000313" key="2">
    <source>
        <dbReference type="Proteomes" id="UP000215931"/>
    </source>
</evidence>